<dbReference type="EMBL" id="CAFBNF010000283">
    <property type="protein sequence ID" value="CAB4960413.1"/>
    <property type="molecule type" value="Genomic_DNA"/>
</dbReference>
<dbReference type="AlphaFoldDB" id="A0A6J7L050"/>
<organism evidence="1">
    <name type="scientific">freshwater metagenome</name>
    <dbReference type="NCBI Taxonomy" id="449393"/>
    <lineage>
        <taxon>unclassified sequences</taxon>
        <taxon>metagenomes</taxon>
        <taxon>ecological metagenomes</taxon>
    </lineage>
</organism>
<protein>
    <submittedName>
        <fullName evidence="1">Unannotated protein</fullName>
    </submittedName>
</protein>
<accession>A0A6J7L050</accession>
<evidence type="ECO:0000313" key="1">
    <source>
        <dbReference type="EMBL" id="CAB4960413.1"/>
    </source>
</evidence>
<gene>
    <name evidence="1" type="ORF">UFOPK3773_01954</name>
</gene>
<sequence length="252" mass="26201">MTPAPMQRVTESAASSSTARAYDLIRSELGSGFVPSIYQVLAACPPALDAAVEVLPRVVAVARDADFPARVCALVATELAAVDGGELRGTRALDDASRDVILGYRSANPLNLLLALALLGTGVPEWPGVMTAVSVSAPAPTDANPSLEDEITLAHGGVLLPGLWRDLLSISSASDPWSEVRAFAADGSMPSVRAQVRALAEQVLHEGHLATADGILGRPLPLEVPHLTWFPTGIATMIVEAEVLVSSSPTSQ</sequence>
<reference evidence="1" key="1">
    <citation type="submission" date="2020-05" db="EMBL/GenBank/DDBJ databases">
        <authorList>
            <person name="Chiriac C."/>
            <person name="Salcher M."/>
            <person name="Ghai R."/>
            <person name="Kavagutti S V."/>
        </authorList>
    </citation>
    <scope>NUCLEOTIDE SEQUENCE</scope>
</reference>
<dbReference type="Gene3D" id="1.20.1290.10">
    <property type="entry name" value="AhpD-like"/>
    <property type="match status" value="1"/>
</dbReference>
<name>A0A6J7L050_9ZZZZ</name>
<proteinExistence type="predicted"/>
<dbReference type="InterPro" id="IPR029032">
    <property type="entry name" value="AhpD-like"/>
</dbReference>